<feature type="compositionally biased region" description="Basic and acidic residues" evidence="1">
    <location>
        <begin position="127"/>
        <end position="140"/>
    </location>
</feature>
<name>A0A2K0TZ79_TRIHA</name>
<organism evidence="2 3">
    <name type="scientific">Trichoderma harzianum</name>
    <name type="common">Hypocrea lixii</name>
    <dbReference type="NCBI Taxonomy" id="5544"/>
    <lineage>
        <taxon>Eukaryota</taxon>
        <taxon>Fungi</taxon>
        <taxon>Dikarya</taxon>
        <taxon>Ascomycota</taxon>
        <taxon>Pezizomycotina</taxon>
        <taxon>Sordariomycetes</taxon>
        <taxon>Hypocreomycetidae</taxon>
        <taxon>Hypocreales</taxon>
        <taxon>Hypocreaceae</taxon>
        <taxon>Trichoderma</taxon>
    </lineage>
</organism>
<feature type="compositionally biased region" description="Acidic residues" evidence="1">
    <location>
        <begin position="109"/>
        <end position="119"/>
    </location>
</feature>
<feature type="compositionally biased region" description="Basic and acidic residues" evidence="1">
    <location>
        <begin position="63"/>
        <end position="72"/>
    </location>
</feature>
<proteinExistence type="predicted"/>
<dbReference type="Proteomes" id="UP000236290">
    <property type="component" value="Unassembled WGS sequence"/>
</dbReference>
<feature type="region of interest" description="Disordered" evidence="1">
    <location>
        <begin position="63"/>
        <end position="164"/>
    </location>
</feature>
<sequence length="164" mass="18119">MAPVEKKWDDSAERDLCVAIIMGNQDGTKARYNWPRVEEIMTGLGHTFTKDAMSQHFSKTILKEFRARHPEGDITATPPASATKPKTPRKSATPSKKRTKKGTKGQAPDAEDQEDDDIEATPSKKAKKEDKAATLKKEEADSQSGDDDDEKFKAWAAESADTKP</sequence>
<protein>
    <recommendedName>
        <fullName evidence="4">Myb-like domain-containing protein</fullName>
    </recommendedName>
</protein>
<accession>A0A2K0TZ79</accession>
<dbReference type="EMBL" id="MTYI01000144">
    <property type="protein sequence ID" value="PNP50837.1"/>
    <property type="molecule type" value="Genomic_DNA"/>
</dbReference>
<feature type="compositionally biased region" description="Low complexity" evidence="1">
    <location>
        <begin position="75"/>
        <end position="85"/>
    </location>
</feature>
<dbReference type="AlphaFoldDB" id="A0A2K0TZ79"/>
<evidence type="ECO:0000313" key="3">
    <source>
        <dbReference type="Proteomes" id="UP000236290"/>
    </source>
</evidence>
<evidence type="ECO:0000313" key="2">
    <source>
        <dbReference type="EMBL" id="PNP50837.1"/>
    </source>
</evidence>
<comment type="caution">
    <text evidence="2">The sequence shown here is derived from an EMBL/GenBank/DDBJ whole genome shotgun (WGS) entry which is preliminary data.</text>
</comment>
<gene>
    <name evidence="2" type="ORF">THARTR1_08458</name>
</gene>
<dbReference type="OrthoDB" id="5231339at2759"/>
<reference evidence="2 3" key="1">
    <citation type="submission" date="2017-02" db="EMBL/GenBank/DDBJ databases">
        <title>Genomes of Trichoderma spp. with biocontrol activity.</title>
        <authorList>
            <person name="Gardiner D."/>
            <person name="Kazan K."/>
            <person name="Vos C."/>
            <person name="Harvey P."/>
        </authorList>
    </citation>
    <scope>NUCLEOTIDE SEQUENCE [LARGE SCALE GENOMIC DNA]</scope>
    <source>
        <strain evidence="2 3">Tr1</strain>
    </source>
</reference>
<evidence type="ECO:0008006" key="4">
    <source>
        <dbReference type="Google" id="ProtNLM"/>
    </source>
</evidence>
<evidence type="ECO:0000256" key="1">
    <source>
        <dbReference type="SAM" id="MobiDB-lite"/>
    </source>
</evidence>